<evidence type="ECO:0000256" key="6">
    <source>
        <dbReference type="SAM" id="MobiDB-lite"/>
    </source>
</evidence>
<dbReference type="Gene3D" id="3.30.420.40">
    <property type="match status" value="1"/>
</dbReference>
<dbReference type="GO" id="GO:0006256">
    <property type="term" value="P:UDP catabolic process"/>
    <property type="evidence" value="ECO:0007669"/>
    <property type="project" value="TreeGrafter"/>
</dbReference>
<feature type="region of interest" description="Disordered" evidence="6">
    <location>
        <begin position="616"/>
        <end position="706"/>
    </location>
</feature>
<protein>
    <recommendedName>
        <fullName evidence="10">Golgi apyrase</fullName>
    </recommendedName>
</protein>
<reference evidence="8" key="1">
    <citation type="submission" date="2013-12" db="EMBL/GenBank/DDBJ databases">
        <authorList>
            <person name="Genoscope - CEA"/>
        </authorList>
    </citation>
    <scope>NUCLEOTIDE SEQUENCE</scope>
    <source>
        <strain evidence="8">CBS 1993</strain>
    </source>
</reference>
<feature type="compositionally biased region" description="Low complexity" evidence="6">
    <location>
        <begin position="649"/>
        <end position="661"/>
    </location>
</feature>
<dbReference type="OrthoDB" id="6372431at2759"/>
<gene>
    <name evidence="8" type="ORF">KUCA_T00002630001</name>
</gene>
<dbReference type="InterPro" id="IPR000407">
    <property type="entry name" value="GDA1_CD39_NTPase"/>
</dbReference>
<feature type="binding site" evidence="4">
    <location>
        <begin position="188"/>
        <end position="192"/>
    </location>
    <ligand>
        <name>ATP</name>
        <dbReference type="ChEBI" id="CHEBI:30616"/>
    </ligand>
</feature>
<dbReference type="EMBL" id="HG793127">
    <property type="protein sequence ID" value="CDK26657.1"/>
    <property type="molecule type" value="Genomic_DNA"/>
</dbReference>
<keyword evidence="7" id="KW-0472">Membrane</keyword>
<evidence type="ECO:0000313" key="8">
    <source>
        <dbReference type="EMBL" id="CDK26657.1"/>
    </source>
</evidence>
<organism evidence="8 9">
    <name type="scientific">Kuraishia capsulata CBS 1993</name>
    <dbReference type="NCBI Taxonomy" id="1382522"/>
    <lineage>
        <taxon>Eukaryota</taxon>
        <taxon>Fungi</taxon>
        <taxon>Dikarya</taxon>
        <taxon>Ascomycota</taxon>
        <taxon>Saccharomycotina</taxon>
        <taxon>Pichiomycetes</taxon>
        <taxon>Pichiales</taxon>
        <taxon>Pichiaceae</taxon>
        <taxon>Kuraishia</taxon>
    </lineage>
</organism>
<dbReference type="PANTHER" id="PTHR11782:SF121">
    <property type="entry name" value="NUCLEOSIDE-DIPHOSPHATASE MIG-23"/>
    <property type="match status" value="1"/>
</dbReference>
<accession>W6MNM7</accession>
<evidence type="ECO:0000256" key="4">
    <source>
        <dbReference type="PIRSR" id="PIRSR600407-2"/>
    </source>
</evidence>
<keyword evidence="4" id="KW-0067">ATP-binding</keyword>
<evidence type="ECO:0000256" key="1">
    <source>
        <dbReference type="ARBA" id="ARBA00009283"/>
    </source>
</evidence>
<dbReference type="Pfam" id="PF01150">
    <property type="entry name" value="GDA1_CD39"/>
    <property type="match status" value="1"/>
</dbReference>
<dbReference type="GO" id="GO:0045134">
    <property type="term" value="F:UDP phosphatase activity"/>
    <property type="evidence" value="ECO:0007669"/>
    <property type="project" value="TreeGrafter"/>
</dbReference>
<feature type="compositionally biased region" description="Low complexity" evidence="6">
    <location>
        <begin position="680"/>
        <end position="692"/>
    </location>
</feature>
<evidence type="ECO:0000256" key="5">
    <source>
        <dbReference type="RuleBase" id="RU003833"/>
    </source>
</evidence>
<dbReference type="HOGENOM" id="CLU_010246_3_3_1"/>
<dbReference type="GO" id="GO:0000139">
    <property type="term" value="C:Golgi membrane"/>
    <property type="evidence" value="ECO:0007669"/>
    <property type="project" value="EnsemblFungi"/>
</dbReference>
<name>W6MNM7_9ASCO</name>
<evidence type="ECO:0000313" key="9">
    <source>
        <dbReference type="Proteomes" id="UP000019384"/>
    </source>
</evidence>
<reference evidence="8" key="2">
    <citation type="submission" date="2014-02" db="EMBL/GenBank/DDBJ databases">
        <title>Complete DNA sequence of /Kuraishia capsulata/ illustrates novel genomic features among budding yeasts (/Saccharomycotina/).</title>
        <authorList>
            <person name="Morales L."/>
            <person name="Noel B."/>
            <person name="Porcel B."/>
            <person name="Marcet-Houben M."/>
            <person name="Hullo M-F."/>
            <person name="Sacerdot C."/>
            <person name="Tekaia F."/>
            <person name="Leh-Louis V."/>
            <person name="Despons L."/>
            <person name="Khanna V."/>
            <person name="Aury J-M."/>
            <person name="Barbe V."/>
            <person name="Couloux A."/>
            <person name="Labadie K."/>
            <person name="Pelletier E."/>
            <person name="Souciet J-L."/>
            <person name="Boekhout T."/>
            <person name="Gabaldon T."/>
            <person name="Wincker P."/>
            <person name="Dujon B."/>
        </authorList>
    </citation>
    <scope>NUCLEOTIDE SEQUENCE</scope>
    <source>
        <strain evidence="8">CBS 1993</strain>
    </source>
</reference>
<feature type="transmembrane region" description="Helical" evidence="7">
    <location>
        <begin position="498"/>
        <end position="520"/>
    </location>
</feature>
<keyword evidence="2 5" id="KW-0378">Hydrolase</keyword>
<dbReference type="AlphaFoldDB" id="W6MNM7"/>
<keyword evidence="7" id="KW-0812">Transmembrane</keyword>
<sequence>MIQTDNIDDRYGIVIDSGSSGSRIQIYTWKDPASLQKGSSDDQILNSVPKIIQNESWSYKITPGLSSYADKPSKVWDSHFKHLIKHAEEIIPESHHAQTPIFVQATAGMRLLPEKKREKVLEATCKSIKGHSKFQIEDCASHVQVIDGETEGLYGWIGLNYLKGTLNDYDATKSVVDHSSFGFMDMGGASTQIAFVPSSLEELKKHEDDVYNVYLRNIDGNAQRWSVFVSTWLGFGANEARRRHLKSLISSLPEGISYDLDGDGYNDIIDPCSPKDMKIKQEYGDHKYDITGSGDYEMCLKLLYPLLLKNLPCKDYPCLFNGVHAPPIDFEKDKFIGVSEYWYTANDVFHMGGEYNFMKYNEKLKEFCESPWEDIQANFDKGFYGDQINLPLLRDSCFKASWVVSVLHEGFGLPRIGLDTDYLDESKIKEINKEAEHVPFASANLIDGAELSWTLGKILLYAAGQVPAAGTAHFVGIESSSALPAAASTRFARESDSLFGGMFYLLILVAVIGYAIHAGFVKKLNPAGKFAMSKIADSPTALAIIDDSNRVYQKLKQKTIAFYYSKLAPQESQDVYKGSQESAKMEEGLASSQLKGYMPSVGNLSGNLRTRSSMMNLQQGSEGDDTAHRSHPSSTSLYGNFIQTQRHGSSSSIPSLNRNSSYGNPPSDFMGKKYNQYLAGSNHNVGSSSGSHLDLKTLRKDKTVVD</sequence>
<feature type="active site" description="Proton acceptor" evidence="3">
    <location>
        <position position="151"/>
    </location>
</feature>
<keyword evidence="7" id="KW-1133">Transmembrane helix</keyword>
<dbReference type="PANTHER" id="PTHR11782">
    <property type="entry name" value="ADENOSINE/GUANOSINE DIPHOSPHATASE"/>
    <property type="match status" value="1"/>
</dbReference>
<dbReference type="STRING" id="1382522.W6MNM7"/>
<keyword evidence="4" id="KW-0547">Nucleotide-binding</keyword>
<dbReference type="RefSeq" id="XP_022458658.1">
    <property type="nucleotide sequence ID" value="XM_022602899.1"/>
</dbReference>
<dbReference type="Gene3D" id="3.30.420.150">
    <property type="entry name" value="Exopolyphosphatase. Domain 2"/>
    <property type="match status" value="1"/>
</dbReference>
<dbReference type="GO" id="GO:0046036">
    <property type="term" value="P:CTP metabolic process"/>
    <property type="evidence" value="ECO:0007669"/>
    <property type="project" value="TreeGrafter"/>
</dbReference>
<keyword evidence="9" id="KW-1185">Reference proteome</keyword>
<dbReference type="GO" id="GO:0017111">
    <property type="term" value="F:ribonucleoside triphosphate phosphatase activity"/>
    <property type="evidence" value="ECO:0007669"/>
    <property type="project" value="EnsemblFungi"/>
</dbReference>
<feature type="compositionally biased region" description="Polar residues" evidence="6">
    <location>
        <begin position="632"/>
        <end position="648"/>
    </location>
</feature>
<evidence type="ECO:0008006" key="10">
    <source>
        <dbReference type="Google" id="ProtNLM"/>
    </source>
</evidence>
<comment type="similarity">
    <text evidence="1 5">Belongs to the GDA1/CD39 NTPase family.</text>
</comment>
<feature type="compositionally biased region" description="Basic and acidic residues" evidence="6">
    <location>
        <begin position="693"/>
        <end position="706"/>
    </location>
</feature>
<dbReference type="PROSITE" id="PS01238">
    <property type="entry name" value="GDA1_CD39_NTPASE"/>
    <property type="match status" value="1"/>
</dbReference>
<evidence type="ECO:0000256" key="7">
    <source>
        <dbReference type="SAM" id="Phobius"/>
    </source>
</evidence>
<dbReference type="GO" id="GO:0005524">
    <property type="term" value="F:ATP binding"/>
    <property type="evidence" value="ECO:0007669"/>
    <property type="project" value="UniProtKB-KW"/>
</dbReference>
<dbReference type="Proteomes" id="UP000019384">
    <property type="component" value="Unassembled WGS sequence"/>
</dbReference>
<dbReference type="CDD" id="cd24039">
    <property type="entry name" value="ASKHA_NBD_YND1-like"/>
    <property type="match status" value="1"/>
</dbReference>
<dbReference type="GeneID" id="34520046"/>
<proteinExistence type="inferred from homology"/>
<evidence type="ECO:0000256" key="2">
    <source>
        <dbReference type="ARBA" id="ARBA00022801"/>
    </source>
</evidence>
<evidence type="ECO:0000256" key="3">
    <source>
        <dbReference type="PIRSR" id="PIRSR600407-1"/>
    </source>
</evidence>
<dbReference type="GO" id="GO:0004382">
    <property type="term" value="F:GDP phosphatase activity"/>
    <property type="evidence" value="ECO:0007669"/>
    <property type="project" value="TreeGrafter"/>
</dbReference>